<evidence type="ECO:0000259" key="2">
    <source>
        <dbReference type="Pfam" id="PF13191"/>
    </source>
</evidence>
<gene>
    <name evidence="3" type="ORF">ACFOSB_16495</name>
</gene>
<accession>A0ABV7ZBU8</accession>
<dbReference type="RefSeq" id="WP_295816016.1">
    <property type="nucleotide sequence ID" value="NZ_JBHRZG010000024.1"/>
</dbReference>
<evidence type="ECO:0000256" key="1">
    <source>
        <dbReference type="SAM" id="MobiDB-lite"/>
    </source>
</evidence>
<sequence length="804" mass="88666">MLTVNVLGHTHITYKGTLVPLSAKAVALITYLTLERLPQHRERLADLLWSTAEARKNLRVELARIRSAGLDIFPRSRQLLYLEHVTTDLEIWRSRLSSGMDQPELAHWLAMLRGLPLSGMEDLGSTALQEWVDQQRCTLEEQVEQVLEQAHRRFQDDHKVWATRIIHARAAALGYHLDVPTTEMLRTVPRPVTEPTGHGPTGPEVTGPELEDDGIPEEEHLLVRALERARTQPQVVVVHGPLGSGKSHLAERALQAQDWLTVRVRSTRLSRLVIASIAQELSRLTDAADAETLRRLLLQPGTLEEDTVKLATLMARMPAPVALVLDHTQSAPVELASLLEFMLMAPCSAPRAVILLSRTPPAKSPLCRSVMRRLEPGQSTQIEMSPLSVQGVERILRDRTTGHATVERAAELLQRSEGNVLHLLSLLDQEQQVAGHTGQRLPGAVREHYAGEIDGWPEPLREALGCLSVINGDFDLHLMRAALDAPSVAFTQSVLREALERTCLIECEPDAPLAYPSLSAPAGRRSGHELYAFRSEGLRVSVAGSIAHEQRQAVRRRLAAALEDYEPGLALYYAERVGQDQVTERLRRAYHGRLPADSPLLTSLVSEYAERQRVTVPVVQAPPRLSSAQAASTWQGYTLSRGGGGWLSIVSQGRSGHPRTLRMHLPLPAADGAQPRVLRVVWRLEFFQGGNGLGPLQAPFALRLHRLGDTEAHVFTPDVHREYSEDGLRHLPHPDLGAGIWMSHRVTLPPAKTATDVLELAVRGLDVALTLGQLEIDGTELLGVSQTEGAPVIVPSARPLSRLN</sequence>
<dbReference type="SUPFAM" id="SSF52540">
    <property type="entry name" value="P-loop containing nucleoside triphosphate hydrolases"/>
    <property type="match status" value="1"/>
</dbReference>
<evidence type="ECO:0000313" key="4">
    <source>
        <dbReference type="Proteomes" id="UP001595803"/>
    </source>
</evidence>
<keyword evidence="4" id="KW-1185">Reference proteome</keyword>
<evidence type="ECO:0000313" key="3">
    <source>
        <dbReference type="EMBL" id="MFC3834455.1"/>
    </source>
</evidence>
<proteinExistence type="predicted"/>
<feature type="region of interest" description="Disordered" evidence="1">
    <location>
        <begin position="189"/>
        <end position="212"/>
    </location>
</feature>
<name>A0ABV7ZBU8_9DEIO</name>
<reference evidence="4" key="1">
    <citation type="journal article" date="2019" name="Int. J. Syst. Evol. Microbiol.">
        <title>The Global Catalogue of Microorganisms (GCM) 10K type strain sequencing project: providing services to taxonomists for standard genome sequencing and annotation.</title>
        <authorList>
            <consortium name="The Broad Institute Genomics Platform"/>
            <consortium name="The Broad Institute Genome Sequencing Center for Infectious Disease"/>
            <person name="Wu L."/>
            <person name="Ma J."/>
        </authorList>
    </citation>
    <scope>NUCLEOTIDE SEQUENCE [LARGE SCALE GENOMIC DNA]</scope>
    <source>
        <strain evidence="4">CCTCC AB 2017081</strain>
    </source>
</reference>
<feature type="domain" description="Orc1-like AAA ATPase" evidence="2">
    <location>
        <begin position="221"/>
        <end position="353"/>
    </location>
</feature>
<dbReference type="Gene3D" id="3.40.50.300">
    <property type="entry name" value="P-loop containing nucleotide triphosphate hydrolases"/>
    <property type="match status" value="1"/>
</dbReference>
<comment type="caution">
    <text evidence="3">The sequence shown here is derived from an EMBL/GenBank/DDBJ whole genome shotgun (WGS) entry which is preliminary data.</text>
</comment>
<dbReference type="InterPro" id="IPR027417">
    <property type="entry name" value="P-loop_NTPase"/>
</dbReference>
<dbReference type="EMBL" id="JBHRZG010000024">
    <property type="protein sequence ID" value="MFC3834455.1"/>
    <property type="molecule type" value="Genomic_DNA"/>
</dbReference>
<dbReference type="Pfam" id="PF13191">
    <property type="entry name" value="AAA_16"/>
    <property type="match status" value="1"/>
</dbReference>
<organism evidence="3 4">
    <name type="scientific">Deinococcus rufus</name>
    <dbReference type="NCBI Taxonomy" id="2136097"/>
    <lineage>
        <taxon>Bacteria</taxon>
        <taxon>Thermotogati</taxon>
        <taxon>Deinococcota</taxon>
        <taxon>Deinococci</taxon>
        <taxon>Deinococcales</taxon>
        <taxon>Deinococcaceae</taxon>
        <taxon>Deinococcus</taxon>
    </lineage>
</organism>
<protein>
    <submittedName>
        <fullName evidence="3">AAA family ATPase</fullName>
    </submittedName>
</protein>
<dbReference type="Proteomes" id="UP001595803">
    <property type="component" value="Unassembled WGS sequence"/>
</dbReference>
<dbReference type="InterPro" id="IPR041664">
    <property type="entry name" value="AAA_16"/>
</dbReference>